<dbReference type="Proteomes" id="UP000016711">
    <property type="component" value="Segment"/>
</dbReference>
<dbReference type="KEGG" id="vg:16834867"/>
<evidence type="ECO:0000313" key="2">
    <source>
        <dbReference type="EMBL" id="AGU92007.1"/>
    </source>
</evidence>
<proteinExistence type="predicted"/>
<name>T2A904_9CAUD</name>
<sequence length="79" mass="8634">MYDPADITEPPSCDSCAGYVNDHEPACPVGQGITSTLENHLDGEDAQWALASRIVDFELNENAAWWHIHRVARAAQKGA</sequence>
<organism evidence="2 3">
    <name type="scientific">Mycobacterium phage Adawi</name>
    <dbReference type="NCBI Taxonomy" id="1354507"/>
    <lineage>
        <taxon>Viruses</taxon>
        <taxon>Duplodnaviria</taxon>
        <taxon>Heunggongvirae</taxon>
        <taxon>Uroviricota</taxon>
        <taxon>Caudoviricetes</taxon>
        <taxon>Bclasvirinae</taxon>
        <taxon>Coopervirus</taxon>
        <taxon>Coopervirus adawi</taxon>
    </lineage>
</organism>
<evidence type="ECO:0000313" key="3">
    <source>
        <dbReference type="Proteomes" id="UP000016711"/>
    </source>
</evidence>
<protein>
    <recommendedName>
        <fullName evidence="1">Phage zinc binding domain-containing protein</fullName>
    </recommendedName>
</protein>
<keyword evidence="3" id="KW-1185">Reference proteome</keyword>
<dbReference type="Pfam" id="PF24331">
    <property type="entry name" value="Phage_zn_bind_7"/>
    <property type="match status" value="1"/>
</dbReference>
<dbReference type="InterPro" id="IPR056626">
    <property type="entry name" value="Znf_bind_phage"/>
</dbReference>
<feature type="domain" description="Phage zinc binding" evidence="1">
    <location>
        <begin position="1"/>
        <end position="28"/>
    </location>
</feature>
<dbReference type="RefSeq" id="YP_008530976.1">
    <property type="nucleotide sequence ID" value="NC_022328.1"/>
</dbReference>
<dbReference type="GeneID" id="16834867"/>
<gene>
    <name evidence="2" type="ORF">ADAWI_96</name>
</gene>
<reference evidence="2 3" key="1">
    <citation type="submission" date="2013-06" db="EMBL/GenBank/DDBJ databases">
        <authorList>
            <person name="Adawi E.C."/>
            <person name="Merrill C.A."/>
            <person name="Sargent C.J."/>
            <person name="Fisher J.N."/>
            <person name="Gardner A.V."/>
            <person name="Lunt B.L."/>
            <person name="Merrill B.D."/>
            <person name="Breakwell D.P."/>
            <person name="Burnett S.H."/>
            <person name="Grose J.H."/>
        </authorList>
    </citation>
    <scope>NUCLEOTIDE SEQUENCE [LARGE SCALE GENOMIC DNA]</scope>
</reference>
<accession>T2A904</accession>
<dbReference type="OrthoDB" id="23656at10239"/>
<evidence type="ECO:0000259" key="1">
    <source>
        <dbReference type="Pfam" id="PF24331"/>
    </source>
</evidence>
<dbReference type="EMBL" id="KF279411">
    <property type="protein sequence ID" value="AGU92007.1"/>
    <property type="molecule type" value="Genomic_DNA"/>
</dbReference>